<dbReference type="EMBL" id="REFJ01000005">
    <property type="protein sequence ID" value="RMA78852.1"/>
    <property type="molecule type" value="Genomic_DNA"/>
</dbReference>
<dbReference type="GO" id="GO:0008410">
    <property type="term" value="F:CoA-transferase activity"/>
    <property type="evidence" value="ECO:0007669"/>
    <property type="project" value="TreeGrafter"/>
</dbReference>
<sequence>MSGPLAGLKVVDLSRILAGPWAGQVLADFGAEVIKIESLQGDDTRKWGPPWIDGSDDAAYFSCANRGKRSLCIDFRTEAGQKLIRQLIGDADVVIENYKVGGLKKYNLDYQSVKILNPEIVYCSITGFGQTGPKAKQAGYDAMIQASGGLMSITGPRDDESDAGPQKVGVAVADLMTGMYAVAAIQAALIEREKSGEGQYIDLALLDTQVAWLANQSANYLVGGVVPQREGTAHPNICPYQAFPATDGYFMLAVGNDKQFALLCQQLGQSQWSSDERFSTNPSRVKHRLQLVPMIAEITSTKPMAEWLQELSVVGVPVGPINTLDQVFEDEQIKHREMVLAQERSDGVLIKTVANPVKFSRTPLSYDRAPPAAGEDSETLLKEMGLSDAEIAKLRSAGVVN</sequence>
<proteinExistence type="predicted"/>
<gene>
    <name evidence="2" type="ORF">DFR27_2191</name>
</gene>
<reference evidence="2 3" key="1">
    <citation type="submission" date="2018-10" db="EMBL/GenBank/DDBJ databases">
        <title>Genomic Encyclopedia of Type Strains, Phase IV (KMG-IV): sequencing the most valuable type-strain genomes for metagenomic binning, comparative biology and taxonomic classification.</title>
        <authorList>
            <person name="Goeker M."/>
        </authorList>
    </citation>
    <scope>NUCLEOTIDE SEQUENCE [LARGE SCALE GENOMIC DNA]</scope>
    <source>
        <strain evidence="2 3">DSM 25080</strain>
    </source>
</reference>
<dbReference type="SUPFAM" id="SSF89796">
    <property type="entry name" value="CoA-transferase family III (CaiB/BaiF)"/>
    <property type="match status" value="1"/>
</dbReference>
<dbReference type="RefSeq" id="WP_121877489.1">
    <property type="nucleotide sequence ID" value="NZ_REFJ01000005.1"/>
</dbReference>
<keyword evidence="1 2" id="KW-0808">Transferase</keyword>
<evidence type="ECO:0000313" key="3">
    <source>
        <dbReference type="Proteomes" id="UP000267187"/>
    </source>
</evidence>
<accession>A0A3M0AI12</accession>
<dbReference type="InterPro" id="IPR003673">
    <property type="entry name" value="CoA-Trfase_fam_III"/>
</dbReference>
<comment type="caution">
    <text evidence="2">The sequence shown here is derived from an EMBL/GenBank/DDBJ whole genome shotgun (WGS) entry which is preliminary data.</text>
</comment>
<dbReference type="AlphaFoldDB" id="A0A3M0AI12"/>
<evidence type="ECO:0000313" key="2">
    <source>
        <dbReference type="EMBL" id="RMA78852.1"/>
    </source>
</evidence>
<dbReference type="InterPro" id="IPR044855">
    <property type="entry name" value="CoA-Trfase_III_dom3_sf"/>
</dbReference>
<dbReference type="PANTHER" id="PTHR48207">
    <property type="entry name" value="SUCCINATE--HYDROXYMETHYLGLUTARATE COA-TRANSFERASE"/>
    <property type="match status" value="1"/>
</dbReference>
<protein>
    <submittedName>
        <fullName evidence="2">Crotonobetainyl-CoA:carnitine CoA-transferase CaiB-like acyl-CoA transferase</fullName>
    </submittedName>
</protein>
<keyword evidence="3" id="KW-1185">Reference proteome</keyword>
<dbReference type="InterPro" id="IPR050483">
    <property type="entry name" value="CoA-transferase_III_domain"/>
</dbReference>
<dbReference type="PANTHER" id="PTHR48207:SF3">
    <property type="entry name" value="SUCCINATE--HYDROXYMETHYLGLUTARATE COA-TRANSFERASE"/>
    <property type="match status" value="1"/>
</dbReference>
<dbReference type="Proteomes" id="UP000267187">
    <property type="component" value="Unassembled WGS sequence"/>
</dbReference>
<dbReference type="Pfam" id="PF02515">
    <property type="entry name" value="CoA_transf_3"/>
    <property type="match status" value="1"/>
</dbReference>
<organism evidence="2 3">
    <name type="scientific">Umboniibacter marinipuniceus</name>
    <dbReference type="NCBI Taxonomy" id="569599"/>
    <lineage>
        <taxon>Bacteria</taxon>
        <taxon>Pseudomonadati</taxon>
        <taxon>Pseudomonadota</taxon>
        <taxon>Gammaproteobacteria</taxon>
        <taxon>Cellvibrionales</taxon>
        <taxon>Cellvibrionaceae</taxon>
        <taxon>Umboniibacter</taxon>
    </lineage>
</organism>
<name>A0A3M0AI12_9GAMM</name>
<dbReference type="Gene3D" id="3.30.1540.10">
    <property type="entry name" value="formyl-coa transferase, domain 3"/>
    <property type="match status" value="1"/>
</dbReference>
<dbReference type="Gene3D" id="3.40.50.10540">
    <property type="entry name" value="Crotonobetainyl-coa:carnitine coa-transferase, domain 1"/>
    <property type="match status" value="1"/>
</dbReference>
<dbReference type="InterPro" id="IPR023606">
    <property type="entry name" value="CoA-Trfase_III_dom_1_sf"/>
</dbReference>
<evidence type="ECO:0000256" key="1">
    <source>
        <dbReference type="ARBA" id="ARBA00022679"/>
    </source>
</evidence>
<dbReference type="OrthoDB" id="9058532at2"/>